<name>A0AAN9SX01_PSOTE</name>
<comment type="caution">
    <text evidence="1">The sequence shown here is derived from an EMBL/GenBank/DDBJ whole genome shotgun (WGS) entry which is preliminary data.</text>
</comment>
<evidence type="ECO:0000313" key="1">
    <source>
        <dbReference type="EMBL" id="KAK7409947.1"/>
    </source>
</evidence>
<evidence type="ECO:0000313" key="2">
    <source>
        <dbReference type="Proteomes" id="UP001386955"/>
    </source>
</evidence>
<sequence length="70" mass="7846">MFLELVAFLLCEKPNKDFGPIHISGSGARPCFACFQFYSLPLSTLSSKYTMPSTFLLHIILNSSTCISYF</sequence>
<protein>
    <submittedName>
        <fullName evidence="1">Uncharacterized protein</fullName>
    </submittedName>
</protein>
<gene>
    <name evidence="1" type="ORF">VNO78_00374</name>
</gene>
<reference evidence="1 2" key="1">
    <citation type="submission" date="2024-01" db="EMBL/GenBank/DDBJ databases">
        <title>The genomes of 5 underutilized Papilionoideae crops provide insights into root nodulation and disease resistanc.</title>
        <authorList>
            <person name="Jiang F."/>
        </authorList>
    </citation>
    <scope>NUCLEOTIDE SEQUENCE [LARGE SCALE GENOMIC DNA]</scope>
    <source>
        <strain evidence="1">DUOXIRENSHENG_FW03</strain>
        <tissue evidence="1">Leaves</tissue>
    </source>
</reference>
<proteinExistence type="predicted"/>
<keyword evidence="2" id="KW-1185">Reference proteome</keyword>
<dbReference type="Proteomes" id="UP001386955">
    <property type="component" value="Unassembled WGS sequence"/>
</dbReference>
<dbReference type="EMBL" id="JAYMYS010000001">
    <property type="protein sequence ID" value="KAK7409947.1"/>
    <property type="molecule type" value="Genomic_DNA"/>
</dbReference>
<accession>A0AAN9SX01</accession>
<dbReference type="AlphaFoldDB" id="A0AAN9SX01"/>
<organism evidence="1 2">
    <name type="scientific">Psophocarpus tetragonolobus</name>
    <name type="common">Winged bean</name>
    <name type="synonym">Dolichos tetragonolobus</name>
    <dbReference type="NCBI Taxonomy" id="3891"/>
    <lineage>
        <taxon>Eukaryota</taxon>
        <taxon>Viridiplantae</taxon>
        <taxon>Streptophyta</taxon>
        <taxon>Embryophyta</taxon>
        <taxon>Tracheophyta</taxon>
        <taxon>Spermatophyta</taxon>
        <taxon>Magnoliopsida</taxon>
        <taxon>eudicotyledons</taxon>
        <taxon>Gunneridae</taxon>
        <taxon>Pentapetalae</taxon>
        <taxon>rosids</taxon>
        <taxon>fabids</taxon>
        <taxon>Fabales</taxon>
        <taxon>Fabaceae</taxon>
        <taxon>Papilionoideae</taxon>
        <taxon>50 kb inversion clade</taxon>
        <taxon>NPAAA clade</taxon>
        <taxon>indigoferoid/millettioid clade</taxon>
        <taxon>Phaseoleae</taxon>
        <taxon>Psophocarpus</taxon>
    </lineage>
</organism>